<feature type="compositionally biased region" description="Gly residues" evidence="2">
    <location>
        <begin position="454"/>
        <end position="480"/>
    </location>
</feature>
<evidence type="ECO:0000256" key="2">
    <source>
        <dbReference type="SAM" id="MobiDB-lite"/>
    </source>
</evidence>
<accession>A0ABP8XN31</accession>
<comment type="caution">
    <text evidence="6">The sequence shown here is derived from an EMBL/GenBank/DDBJ whole genome shotgun (WGS) entry which is preliminary data.</text>
</comment>
<dbReference type="Pfam" id="PF12849">
    <property type="entry name" value="PBP_like_2"/>
    <property type="match status" value="1"/>
</dbReference>
<evidence type="ECO:0000259" key="5">
    <source>
        <dbReference type="Pfam" id="PF12849"/>
    </source>
</evidence>
<evidence type="ECO:0000256" key="1">
    <source>
        <dbReference type="ARBA" id="ARBA00008725"/>
    </source>
</evidence>
<feature type="signal peptide" evidence="4">
    <location>
        <begin position="1"/>
        <end position="33"/>
    </location>
</feature>
<keyword evidence="4" id="KW-0732">Signal</keyword>
<dbReference type="PANTHER" id="PTHR42996">
    <property type="entry name" value="PHOSPHATE-BINDING PROTEIN PSTS"/>
    <property type="match status" value="1"/>
</dbReference>
<dbReference type="Gene3D" id="3.40.190.10">
    <property type="entry name" value="Periplasmic binding protein-like II"/>
    <property type="match status" value="2"/>
</dbReference>
<dbReference type="SUPFAM" id="SSF53850">
    <property type="entry name" value="Periplasmic binding protein-like II"/>
    <property type="match status" value="1"/>
</dbReference>
<feature type="domain" description="PBP" evidence="5">
    <location>
        <begin position="32"/>
        <end position="352"/>
    </location>
</feature>
<evidence type="ECO:0000256" key="4">
    <source>
        <dbReference type="SAM" id="SignalP"/>
    </source>
</evidence>
<name>A0ABP8XN31_9ACTN</name>
<organism evidence="6 7">
    <name type="scientific">Nocardioides conyzicola</name>
    <dbReference type="NCBI Taxonomy" id="1651781"/>
    <lineage>
        <taxon>Bacteria</taxon>
        <taxon>Bacillati</taxon>
        <taxon>Actinomycetota</taxon>
        <taxon>Actinomycetes</taxon>
        <taxon>Propionibacteriales</taxon>
        <taxon>Nocardioidaceae</taxon>
        <taxon>Nocardioides</taxon>
    </lineage>
</organism>
<dbReference type="InterPro" id="IPR024370">
    <property type="entry name" value="PBP_domain"/>
</dbReference>
<dbReference type="InterPro" id="IPR050962">
    <property type="entry name" value="Phosphate-bind_PstS"/>
</dbReference>
<feature type="region of interest" description="Disordered" evidence="2">
    <location>
        <begin position="437"/>
        <end position="504"/>
    </location>
</feature>
<dbReference type="EMBL" id="BAABKM010000002">
    <property type="protein sequence ID" value="GAA4710912.1"/>
    <property type="molecule type" value="Genomic_DNA"/>
</dbReference>
<feature type="transmembrane region" description="Helical" evidence="3">
    <location>
        <begin position="524"/>
        <end position="546"/>
    </location>
</feature>
<keyword evidence="3" id="KW-0812">Transmembrane</keyword>
<feature type="chain" id="PRO_5046375877" evidence="4">
    <location>
        <begin position="34"/>
        <end position="555"/>
    </location>
</feature>
<dbReference type="PANTHER" id="PTHR42996:SF1">
    <property type="entry name" value="PHOSPHATE-BINDING PROTEIN PSTS"/>
    <property type="match status" value="1"/>
</dbReference>
<evidence type="ECO:0000313" key="6">
    <source>
        <dbReference type="EMBL" id="GAA4710912.1"/>
    </source>
</evidence>
<protein>
    <submittedName>
        <fullName evidence="6">Phosphate ABC transporter substrate-binding protein PstS</fullName>
    </submittedName>
</protein>
<evidence type="ECO:0000256" key="3">
    <source>
        <dbReference type="SAM" id="Phobius"/>
    </source>
</evidence>
<dbReference type="RefSeq" id="WP_345522428.1">
    <property type="nucleotide sequence ID" value="NZ_BAABKM010000002.1"/>
</dbReference>
<reference evidence="7" key="1">
    <citation type="journal article" date="2019" name="Int. J. Syst. Evol. Microbiol.">
        <title>The Global Catalogue of Microorganisms (GCM) 10K type strain sequencing project: providing services to taxonomists for standard genome sequencing and annotation.</title>
        <authorList>
            <consortium name="The Broad Institute Genomics Platform"/>
            <consortium name="The Broad Institute Genome Sequencing Center for Infectious Disease"/>
            <person name="Wu L."/>
            <person name="Ma J."/>
        </authorList>
    </citation>
    <scope>NUCLEOTIDE SEQUENCE [LARGE SCALE GENOMIC DNA]</scope>
    <source>
        <strain evidence="7">JCM 18531</strain>
    </source>
</reference>
<comment type="similarity">
    <text evidence="1">Belongs to the PstS family.</text>
</comment>
<evidence type="ECO:0000313" key="7">
    <source>
        <dbReference type="Proteomes" id="UP001499974"/>
    </source>
</evidence>
<keyword evidence="7" id="KW-1185">Reference proteome</keyword>
<keyword evidence="3" id="KW-0472">Membrane</keyword>
<gene>
    <name evidence="6" type="primary">pstS_3</name>
    <name evidence="6" type="ORF">GCM10023349_32330</name>
</gene>
<keyword evidence="3" id="KW-1133">Transmembrane helix</keyword>
<proteinExistence type="inferred from homology"/>
<sequence>MKLRPRVSRIVTAAAVLGLTMLVPAAAVPPANAATHALIQGSGSSWAANAINQWVADVANQGMQVVFTANGAAQGRKDYANRSNDFGVSDIPFRGADPTTGQEDSPRGRSFAYLPIAAGGTSFPYHVEVAGKLVRNIRLSGETIAKIFTSQITNWNDKQITSDNNGKALPSIPIIPVVHSEGAGVTNQFTRYLAKQYPAIWGPCNGGKVVETEYFPLNCGKSTGNQKAQAGSDGVMNFIKSAGANGSIGIEEYSYPLLADFPAIKLLNKAGYYTLPTQYNVAVALTKAVIDTNPKSPTYLTQNLDQVYVNPDKRTYALSSYVYAIIPTASDDSRMTTAKRQTLADFLYFSICQGQSEIGPIGYSSLPVNLVTAGFDQIGKLKTADSKVDLTKRDVSTCHNPTFIAGKPNVNHLAQIAPNPPACDKVGADPCVAGVGSYNGDNPTDDKNNQPSGNGSGGGAGGAGGGSGAGPGGTDGGGATGVSSDLGLGGTGTTGSSDDPATAGGDIVPTTLAAGSGSGPTSTLTVLVIALLALAVILPAVVSRLLSRRPGGGSR</sequence>
<dbReference type="Proteomes" id="UP001499974">
    <property type="component" value="Unassembled WGS sequence"/>
</dbReference>